<accession>A0A6G9L829</accession>
<evidence type="ECO:0000313" key="3">
    <source>
        <dbReference type="EMBL" id="QIQ61201.1"/>
    </source>
</evidence>
<dbReference type="SUPFAM" id="SSF56672">
    <property type="entry name" value="DNA/RNA polymerases"/>
    <property type="match status" value="1"/>
</dbReference>
<evidence type="ECO:0000256" key="1">
    <source>
        <dbReference type="ARBA" id="ARBA00022679"/>
    </source>
</evidence>
<dbReference type="EMBL" id="MN264690">
    <property type="protein sequence ID" value="QIQ61201.1"/>
    <property type="molecule type" value="Genomic_RNA"/>
</dbReference>
<dbReference type="GO" id="GO:0016779">
    <property type="term" value="F:nucleotidyltransferase activity"/>
    <property type="evidence" value="ECO:0007669"/>
    <property type="project" value="UniProtKB-KW"/>
</dbReference>
<name>A0A6G9L829_9VIRU</name>
<keyword evidence="1" id="KW-0808">Transferase</keyword>
<keyword evidence="2" id="KW-0548">Nucleotidyltransferase</keyword>
<reference evidence="3" key="1">
    <citation type="journal article" date="2020" name="Virus Evol.">
        <title>A new lineage of segmented RNA viruses infecting animals.</title>
        <authorList>
            <person name="Obbard D.J."/>
            <person name="Shi M."/>
            <person name="Roberts K.E."/>
            <person name="Longdon B."/>
            <person name="Dennis A.B."/>
        </authorList>
    </citation>
    <scope>NUCLEOTIDE SEQUENCE</scope>
    <source>
        <strain evidence="3">ABD_118</strain>
    </source>
</reference>
<sequence>MRRAKARRLSRWLFTVDLIQYDIYAECVKIGGEPTYNAETGKFHYKVDRGAVFERCHSCCYELVKIVFSHLVNSNSCFQKQKIQYHSMSSPLSLQIVSDLEAKGVDLVSVPGFRHTRPQPLRRKKKVHPDVARVVKELEDELPVDVKTDYDEYLYSADVDDIVLQAKGYTVLCEKPPRDADFDQWYEMFLRMAVQQPEVEPLHIPPVTVEKLMDQTQANSSAGLLNLNSLFGECIGTKKQMQAGAAAINLNDLQGKNRAFPSAQLCKPAGKLEVIKKNKKVRTIQVESQADFMILKYYGEHFVTESDVPSGRAIGLSTLRGDFKQIIFTWYKIWLHYNNGSWNKFLDWLDHAPISMSDKTAWESSTNAVDGSIYVWKYLLSFTTPRDPNADRVLARALADYMNPAIQIDKDKVYFAPWRIASGSYLTADGNTRRHMSMTDWICDFLETHGNEFQARDDCTCIGCRCLRDNPDIGGSYQPMDIDLLRHSFKLGDDDISINPHPYAWDKFMDAVFGTTTKSEETKFFSQPGLFKPEGAEFLKKHFYLDKSSGTWNVRIFRAPARLLAKLCKGSSNTDNARFYVACQSALWECGYNKPLYDLVRRMAERLQSADVDARFSHFTKDYVKRSPALGDSLAAYIPDWNVIVDADASLLYPMEKVWWWFTTYWNYKITPAYYK</sequence>
<protein>
    <submittedName>
        <fullName evidence="3">Putative RNA dependent RNA polymerase</fullName>
    </submittedName>
</protein>
<proteinExistence type="predicted"/>
<evidence type="ECO:0000256" key="2">
    <source>
        <dbReference type="ARBA" id="ARBA00022695"/>
    </source>
</evidence>
<organism evidence="3">
    <name type="scientific">Sina virus</name>
    <dbReference type="NCBI Taxonomy" id="2703872"/>
    <lineage>
        <taxon>Viruses</taxon>
        <taxon>Riboviria</taxon>
        <taxon>Quenyaviruses</taxon>
    </lineage>
</organism>
<dbReference type="InterPro" id="IPR043502">
    <property type="entry name" value="DNA/RNA_pol_sf"/>
</dbReference>